<dbReference type="PANTHER" id="PTHR43617:SF22">
    <property type="entry name" value="L-AMINO ACID N-ACETYLTRANSFERASE AAAT"/>
    <property type="match status" value="1"/>
</dbReference>
<reference evidence="2 3" key="1">
    <citation type="submission" date="2021-01" db="EMBL/GenBank/DDBJ databases">
        <title>Genomic Encyclopedia of Type Strains, Phase IV (KMG-IV): sequencing the most valuable type-strain genomes for metagenomic binning, comparative biology and taxonomic classification.</title>
        <authorList>
            <person name="Goeker M."/>
        </authorList>
    </citation>
    <scope>NUCLEOTIDE SEQUENCE [LARGE SCALE GENOMIC DNA]</scope>
    <source>
        <strain evidence="2 3">DSM 104297</strain>
    </source>
</reference>
<dbReference type="CDD" id="cd04301">
    <property type="entry name" value="NAT_SF"/>
    <property type="match status" value="1"/>
</dbReference>
<dbReference type="EMBL" id="JAFBFC010000002">
    <property type="protein sequence ID" value="MBM7702520.1"/>
    <property type="molecule type" value="Genomic_DNA"/>
</dbReference>
<name>A0ABS2QSS8_9BACI</name>
<proteinExistence type="predicted"/>
<dbReference type="SUPFAM" id="SSF55729">
    <property type="entry name" value="Acyl-CoA N-acyltransferases (Nat)"/>
    <property type="match status" value="1"/>
</dbReference>
<dbReference type="InterPro" id="IPR050276">
    <property type="entry name" value="MshD_Acetyltransferase"/>
</dbReference>
<evidence type="ECO:0000313" key="2">
    <source>
        <dbReference type="EMBL" id="MBM7702520.1"/>
    </source>
</evidence>
<dbReference type="PANTHER" id="PTHR43617">
    <property type="entry name" value="L-AMINO ACID N-ACETYLTRANSFERASE"/>
    <property type="match status" value="1"/>
</dbReference>
<dbReference type="InterPro" id="IPR000182">
    <property type="entry name" value="GNAT_dom"/>
</dbReference>
<dbReference type="InterPro" id="IPR016181">
    <property type="entry name" value="Acyl_CoA_acyltransferase"/>
</dbReference>
<gene>
    <name evidence="2" type="ORF">JOC83_001354</name>
</gene>
<evidence type="ECO:0000313" key="3">
    <source>
        <dbReference type="Proteomes" id="UP000809829"/>
    </source>
</evidence>
<protein>
    <submittedName>
        <fullName evidence="2">Ribosomal protein S18 acetylase RimI-like enzyme</fullName>
    </submittedName>
</protein>
<dbReference type="RefSeq" id="WP_205185635.1">
    <property type="nucleotide sequence ID" value="NZ_JAFBFC010000002.1"/>
</dbReference>
<comment type="caution">
    <text evidence="2">The sequence shown here is derived from an EMBL/GenBank/DDBJ whole genome shotgun (WGS) entry which is preliminary data.</text>
</comment>
<dbReference type="Gene3D" id="3.40.630.30">
    <property type="match status" value="1"/>
</dbReference>
<dbReference type="Proteomes" id="UP000809829">
    <property type="component" value="Unassembled WGS sequence"/>
</dbReference>
<organism evidence="2 3">
    <name type="scientific">Priestia iocasae</name>
    <dbReference type="NCBI Taxonomy" id="2291674"/>
    <lineage>
        <taxon>Bacteria</taxon>
        <taxon>Bacillati</taxon>
        <taxon>Bacillota</taxon>
        <taxon>Bacilli</taxon>
        <taxon>Bacillales</taxon>
        <taxon>Bacillaceae</taxon>
        <taxon>Priestia</taxon>
    </lineage>
</organism>
<accession>A0ABS2QSS8</accession>
<dbReference type="Pfam" id="PF00583">
    <property type="entry name" value="Acetyltransf_1"/>
    <property type="match status" value="1"/>
</dbReference>
<feature type="domain" description="N-acetyltransferase" evidence="1">
    <location>
        <begin position="3"/>
        <end position="158"/>
    </location>
</feature>
<sequence>MSINYRVAKLEDYHDVNHVLAESLHLHAEALPDLFDKEAYLFTPQQYQSIMYYSTVEIILAEHNQNIVGASVVELNYNPPLKRTPPSYTAFIQFFSVKREYQQLGIGKELFEVTKEWAKAKGALDLQLTVWSFNEKAIRFYEKLGLCETSKLMRLKLN</sequence>
<dbReference type="PROSITE" id="PS51186">
    <property type="entry name" value="GNAT"/>
    <property type="match status" value="1"/>
</dbReference>
<keyword evidence="3" id="KW-1185">Reference proteome</keyword>
<evidence type="ECO:0000259" key="1">
    <source>
        <dbReference type="PROSITE" id="PS51186"/>
    </source>
</evidence>